<comment type="similarity">
    <text evidence="1">Belongs to the four-carbon acid sugar kinase family.</text>
</comment>
<dbReference type="NCBIfam" id="NF043035">
    <property type="entry name" value="OxoTetrKin"/>
    <property type="match status" value="1"/>
</dbReference>
<keyword evidence="3" id="KW-0547">Nucleotide-binding</keyword>
<accession>A0A1G9I0X0</accession>
<comment type="catalytic activity">
    <reaction evidence="8">
        <text>3-dehydro-D-erythronate + ATP = 3-dehydro-4-O-phospho-D-erythronate + ADP + H(+)</text>
        <dbReference type="Rhea" id="RHEA:52556"/>
        <dbReference type="ChEBI" id="CHEBI:15378"/>
        <dbReference type="ChEBI" id="CHEBI:30616"/>
        <dbReference type="ChEBI" id="CHEBI:57958"/>
        <dbReference type="ChEBI" id="CHEBI:136593"/>
        <dbReference type="ChEBI" id="CHEBI:456216"/>
        <dbReference type="EC" id="2.7.1.217"/>
    </reaction>
</comment>
<evidence type="ECO:0000313" key="15">
    <source>
        <dbReference type="EMBL" id="SDL18890.1"/>
    </source>
</evidence>
<evidence type="ECO:0000256" key="7">
    <source>
        <dbReference type="ARBA" id="ARBA00035898"/>
    </source>
</evidence>
<dbReference type="EMBL" id="FNGF01000004">
    <property type="protein sequence ID" value="SDL18890.1"/>
    <property type="molecule type" value="Genomic_DNA"/>
</dbReference>
<sequence length="412" mass="41927">MIGAIADDVTGGTDAAVAFRRQGLRTAVYFGLPEAVDPDLDAVVIALKTRTAPADDAVADSLAAAARLRAAGADRLYFKYCSTFDSTSQGNIGPVLDALTAFTGTDAVVHTPASPEHGRTAYQGHLFVHDRLLSDSPMRDHPLTPMRDANLPRLMDAQTAAPGSAAVPYAVVREGTAAIAAAITKARRTSRYLFPDALTDADLLAVARAVADEPLTGGGAGLAGALAAVAAERRGTAADAHPEPPGGPAAVLAGSCSARTLEQIAHLQRAGRPAHRLDALASPDPDALAATALSWYDALAPGPAPLVYSSLPPGDLAAVQDALGTERSAQVLEAAIARVALGLKDRGVTRFVCAGGETSGAIVAALGVDGGVIGAEAARGVPWIHTGRGLDVLLKSGNFGEPDLLLTASEAR</sequence>
<keyword evidence="6" id="KW-0119">Carbohydrate metabolism</keyword>
<feature type="domain" description="Four-carbon acid sugar kinase N-terminal" evidence="13">
    <location>
        <begin position="2"/>
        <end position="226"/>
    </location>
</feature>
<evidence type="ECO:0000256" key="1">
    <source>
        <dbReference type="ARBA" id="ARBA00005715"/>
    </source>
</evidence>
<dbReference type="InterPro" id="IPR031475">
    <property type="entry name" value="NBD_C"/>
</dbReference>
<evidence type="ECO:0000259" key="14">
    <source>
        <dbReference type="Pfam" id="PF17042"/>
    </source>
</evidence>
<dbReference type="Proteomes" id="UP000198662">
    <property type="component" value="Unassembled WGS sequence"/>
</dbReference>
<proteinExistence type="inferred from homology"/>
<keyword evidence="4" id="KW-0418">Kinase</keyword>
<dbReference type="Gene3D" id="3.40.50.10840">
    <property type="entry name" value="Putative sugar-binding, N-terminal domain"/>
    <property type="match status" value="1"/>
</dbReference>
<gene>
    <name evidence="15" type="ORF">SAMN05216298_2966</name>
</gene>
<dbReference type="GO" id="GO:0005524">
    <property type="term" value="F:ATP binding"/>
    <property type="evidence" value="ECO:0007669"/>
    <property type="project" value="UniProtKB-KW"/>
</dbReference>
<evidence type="ECO:0000259" key="13">
    <source>
        <dbReference type="Pfam" id="PF07005"/>
    </source>
</evidence>
<name>A0A1G9I0X0_9ACTN</name>
<comment type="function">
    <text evidence="9">Catalyzes the ATP-dependent phosphorylation of 3-oxo-tetronate to 3-oxo-tetronate 4-phosphate.</text>
</comment>
<dbReference type="Gene3D" id="3.40.980.20">
    <property type="entry name" value="Four-carbon acid sugar kinase, nucleotide binding domain"/>
    <property type="match status" value="1"/>
</dbReference>
<dbReference type="SUPFAM" id="SSF142764">
    <property type="entry name" value="YgbK-like"/>
    <property type="match status" value="1"/>
</dbReference>
<dbReference type="GO" id="GO:0016301">
    <property type="term" value="F:kinase activity"/>
    <property type="evidence" value="ECO:0007669"/>
    <property type="project" value="UniProtKB-KW"/>
</dbReference>
<protein>
    <recommendedName>
        <fullName evidence="11">3-oxo-tetronate kinase</fullName>
        <ecNumber evidence="10">2.7.1.217</ecNumber>
    </recommendedName>
    <alternativeName>
        <fullName evidence="12">3-dehydrotetronate 4-kinase</fullName>
    </alternativeName>
</protein>
<evidence type="ECO:0000256" key="4">
    <source>
        <dbReference type="ARBA" id="ARBA00022777"/>
    </source>
</evidence>
<evidence type="ECO:0000256" key="8">
    <source>
        <dbReference type="ARBA" id="ARBA00036346"/>
    </source>
</evidence>
<organism evidence="15 16">
    <name type="scientific">Glycomyces sambucus</name>
    <dbReference type="NCBI Taxonomy" id="380244"/>
    <lineage>
        <taxon>Bacteria</taxon>
        <taxon>Bacillati</taxon>
        <taxon>Actinomycetota</taxon>
        <taxon>Actinomycetes</taxon>
        <taxon>Glycomycetales</taxon>
        <taxon>Glycomycetaceae</taxon>
        <taxon>Glycomyces</taxon>
    </lineage>
</organism>
<dbReference type="InterPro" id="IPR042213">
    <property type="entry name" value="NBD_C_sf"/>
</dbReference>
<evidence type="ECO:0000256" key="10">
    <source>
        <dbReference type="ARBA" id="ARBA00039095"/>
    </source>
</evidence>
<dbReference type="Pfam" id="PF17042">
    <property type="entry name" value="NBD_C"/>
    <property type="match status" value="1"/>
</dbReference>
<dbReference type="Pfam" id="PF07005">
    <property type="entry name" value="SBD_N"/>
    <property type="match status" value="1"/>
</dbReference>
<dbReference type="InterPro" id="IPR010737">
    <property type="entry name" value="4-carb_acid_sugar_kinase_N"/>
</dbReference>
<dbReference type="OrthoDB" id="191465at2"/>
<feature type="domain" description="Four-carbon acid sugar kinase nucleotide binding" evidence="14">
    <location>
        <begin position="250"/>
        <end position="405"/>
    </location>
</feature>
<evidence type="ECO:0000256" key="3">
    <source>
        <dbReference type="ARBA" id="ARBA00022741"/>
    </source>
</evidence>
<evidence type="ECO:0000256" key="11">
    <source>
        <dbReference type="ARBA" id="ARBA00039461"/>
    </source>
</evidence>
<dbReference type="InterPro" id="IPR037051">
    <property type="entry name" value="4-carb_acid_sugar_kinase_N_sf"/>
</dbReference>
<comment type="catalytic activity">
    <reaction evidence="7">
        <text>3-dehydro-L-erythronate + ATP = 3-dehydro-4-O-phospho-L-erythronate + ADP + H(+)</text>
        <dbReference type="Rhea" id="RHEA:52552"/>
        <dbReference type="ChEBI" id="CHEBI:15378"/>
        <dbReference type="ChEBI" id="CHEBI:30616"/>
        <dbReference type="ChEBI" id="CHEBI:136592"/>
        <dbReference type="ChEBI" id="CHEBI:136670"/>
        <dbReference type="ChEBI" id="CHEBI:456216"/>
        <dbReference type="EC" id="2.7.1.217"/>
    </reaction>
</comment>
<evidence type="ECO:0000313" key="16">
    <source>
        <dbReference type="Proteomes" id="UP000198662"/>
    </source>
</evidence>
<dbReference type="InterPro" id="IPR050007">
    <property type="entry name" value="OtnK"/>
</dbReference>
<evidence type="ECO:0000256" key="6">
    <source>
        <dbReference type="ARBA" id="ARBA00023277"/>
    </source>
</evidence>
<dbReference type="AlphaFoldDB" id="A0A1G9I0X0"/>
<keyword evidence="16" id="KW-1185">Reference proteome</keyword>
<reference evidence="16" key="1">
    <citation type="submission" date="2016-10" db="EMBL/GenBank/DDBJ databases">
        <authorList>
            <person name="Varghese N."/>
            <person name="Submissions S."/>
        </authorList>
    </citation>
    <scope>NUCLEOTIDE SEQUENCE [LARGE SCALE GENOMIC DNA]</scope>
    <source>
        <strain evidence="16">CGMCC 4.3147</strain>
    </source>
</reference>
<dbReference type="STRING" id="380244.SAMN05216298_2966"/>
<dbReference type="EC" id="2.7.1.217" evidence="10"/>
<dbReference type="RefSeq" id="WP_091050295.1">
    <property type="nucleotide sequence ID" value="NZ_FNGF01000004.1"/>
</dbReference>
<evidence type="ECO:0000256" key="5">
    <source>
        <dbReference type="ARBA" id="ARBA00022840"/>
    </source>
</evidence>
<keyword evidence="2" id="KW-0808">Transferase</keyword>
<evidence type="ECO:0000256" key="12">
    <source>
        <dbReference type="ARBA" id="ARBA00041377"/>
    </source>
</evidence>
<evidence type="ECO:0000256" key="2">
    <source>
        <dbReference type="ARBA" id="ARBA00022679"/>
    </source>
</evidence>
<evidence type="ECO:0000256" key="9">
    <source>
        <dbReference type="ARBA" id="ARBA00037335"/>
    </source>
</evidence>
<keyword evidence="5" id="KW-0067">ATP-binding</keyword>